<feature type="domain" description="CBS" evidence="3">
    <location>
        <begin position="225"/>
        <end position="283"/>
    </location>
</feature>
<dbReference type="Pfam" id="PF10335">
    <property type="entry name" value="DUF294_C"/>
    <property type="match status" value="1"/>
</dbReference>
<dbReference type="InterPro" id="IPR005105">
    <property type="entry name" value="GlnD_Uridyltrans_N"/>
</dbReference>
<dbReference type="SUPFAM" id="SSF54631">
    <property type="entry name" value="CBS-domain pair"/>
    <property type="match status" value="1"/>
</dbReference>
<dbReference type="AlphaFoldDB" id="A0A839ILI8"/>
<dbReference type="SMART" id="SM00116">
    <property type="entry name" value="CBS"/>
    <property type="match status" value="2"/>
</dbReference>
<keyword evidence="1" id="KW-0129">CBS domain</keyword>
<dbReference type="Pfam" id="PF00571">
    <property type="entry name" value="CBS"/>
    <property type="match status" value="1"/>
</dbReference>
<organism evidence="4 5">
    <name type="scientific">Oceanospirillum sediminis</name>
    <dbReference type="NCBI Taxonomy" id="2760088"/>
    <lineage>
        <taxon>Bacteria</taxon>
        <taxon>Pseudomonadati</taxon>
        <taxon>Pseudomonadota</taxon>
        <taxon>Gammaproteobacteria</taxon>
        <taxon>Oceanospirillales</taxon>
        <taxon>Oceanospirillaceae</taxon>
        <taxon>Oceanospirillum</taxon>
    </lineage>
</organism>
<keyword evidence="5" id="KW-1185">Reference proteome</keyword>
<dbReference type="GO" id="GO:0016020">
    <property type="term" value="C:membrane"/>
    <property type="evidence" value="ECO:0007669"/>
    <property type="project" value="InterPro"/>
</dbReference>
<dbReference type="PROSITE" id="PS51371">
    <property type="entry name" value="CBS"/>
    <property type="match status" value="1"/>
</dbReference>
<dbReference type="PANTHER" id="PTHR43773">
    <property type="entry name" value="MAGNESIUM TRANSPORTER MGTE"/>
    <property type="match status" value="1"/>
</dbReference>
<dbReference type="SUPFAM" id="SSF51206">
    <property type="entry name" value="cAMP-binding domain-like"/>
    <property type="match status" value="1"/>
</dbReference>
<dbReference type="CDD" id="cd00038">
    <property type="entry name" value="CAP_ED"/>
    <property type="match status" value="1"/>
</dbReference>
<dbReference type="Gene3D" id="3.10.580.10">
    <property type="entry name" value="CBS-domain"/>
    <property type="match status" value="1"/>
</dbReference>
<dbReference type="InterPro" id="IPR018490">
    <property type="entry name" value="cNMP-bd_dom_sf"/>
</dbReference>
<dbReference type="InterPro" id="IPR046342">
    <property type="entry name" value="CBS_dom_sf"/>
</dbReference>
<accession>A0A839ILI8</accession>
<dbReference type="CDD" id="cd04589">
    <property type="entry name" value="CBS_pair_CAP-ED_NT_Pol-beta-like_DUF294_assoc"/>
    <property type="match status" value="1"/>
</dbReference>
<sequence length="616" mass="68917">MPTDFDTSHTPFNLLTDAEQTSLKNSLDIGYFDKDEIILEAGQPSDYVYVIMKGDVAETDDHFQGDFSDEEAEGFVAHYGNEELFGAISIINGASRHTFTALEETISYLIPKELFVSLMDQNEDFSAFFRKSLAEKTRMLLKRQSDEQFDTSSFMLAQVDESCMRQPLVLEAGSCIREATQALKDKHADSLLVNRAGEYGIVTKTDLLDAIVLQGLNLDTDIAELAHYKLLTVLPGDFLFNALVLMTRHKIERVVVLDEDHQLHGVVELVDVLSFFSNQSHVIGLQIEKAANLDELAVAANGLNDLVKSLVSHGVKISFAMDLLAALNARIIGKVFEALIPEALKHKICLLVLGSEGRGEQVLKTDQDNALILSDDIDWSGDERQQILQSFTDTLVSFGYPLCPGNIMVSNPEWVLTETQWKHQLIEWVNTTDGVAQMNLAIFTDAHVIAGDRAIFKGVRDFMFAHLAGNDVFYSYFAAPVLRFGTPLTMFGSIKSSRRGIDIKKGGIFPIVHGIRTMALENRIKATNTFDRINALVEKGILKKKFADNLSEALGLFVSLRLKQQLKTLSGDSEAEDANHIIISDMTKLDKEFFRDALHVVKDFKSRLSYRYRLER</sequence>
<dbReference type="PROSITE" id="PS50042">
    <property type="entry name" value="CNMP_BINDING_3"/>
    <property type="match status" value="1"/>
</dbReference>
<evidence type="ECO:0000259" key="3">
    <source>
        <dbReference type="PROSITE" id="PS51371"/>
    </source>
</evidence>
<dbReference type="Gene3D" id="2.60.120.10">
    <property type="entry name" value="Jelly Rolls"/>
    <property type="match status" value="1"/>
</dbReference>
<reference evidence="4 5" key="1">
    <citation type="submission" date="2020-08" db="EMBL/GenBank/DDBJ databases">
        <title>Oceanospirillum sp. nov. isolated from marine sediment.</title>
        <authorList>
            <person name="Ji X."/>
        </authorList>
    </citation>
    <scope>NUCLEOTIDE SEQUENCE [LARGE SCALE GENOMIC DNA]</scope>
    <source>
        <strain evidence="4 5">D5</strain>
    </source>
</reference>
<dbReference type="Pfam" id="PF00027">
    <property type="entry name" value="cNMP_binding"/>
    <property type="match status" value="1"/>
</dbReference>
<dbReference type="InterPro" id="IPR000644">
    <property type="entry name" value="CBS_dom"/>
</dbReference>
<protein>
    <submittedName>
        <fullName evidence="4">Cyclic nucleotide-binding/CBS domain-containing protein</fullName>
    </submittedName>
</protein>
<dbReference type="RefSeq" id="WP_182807185.1">
    <property type="nucleotide sequence ID" value="NZ_JACJFM010000002.1"/>
</dbReference>
<evidence type="ECO:0000313" key="4">
    <source>
        <dbReference type="EMBL" id="MBB1485402.1"/>
    </source>
</evidence>
<dbReference type="Pfam" id="PF03445">
    <property type="entry name" value="DUF294"/>
    <property type="match status" value="1"/>
</dbReference>
<evidence type="ECO:0000256" key="1">
    <source>
        <dbReference type="PROSITE-ProRule" id="PRU00703"/>
    </source>
</evidence>
<name>A0A839ILI8_9GAMM</name>
<dbReference type="Proteomes" id="UP000565262">
    <property type="component" value="Unassembled WGS sequence"/>
</dbReference>
<gene>
    <name evidence="4" type="ORF">H4O21_02110</name>
</gene>
<dbReference type="SMART" id="SM00100">
    <property type="entry name" value="cNMP"/>
    <property type="match status" value="1"/>
</dbReference>
<dbReference type="InterPro" id="IPR006669">
    <property type="entry name" value="MgtE_transporter"/>
</dbReference>
<proteinExistence type="predicted"/>
<dbReference type="InterPro" id="IPR014710">
    <property type="entry name" value="RmlC-like_jellyroll"/>
</dbReference>
<comment type="caution">
    <text evidence="4">The sequence shown here is derived from an EMBL/GenBank/DDBJ whole genome shotgun (WGS) entry which is preliminary data.</text>
</comment>
<dbReference type="PANTHER" id="PTHR43773:SF1">
    <property type="entry name" value="MAGNESIUM TRANSPORTER MGTE"/>
    <property type="match status" value="1"/>
</dbReference>
<evidence type="ECO:0000313" key="5">
    <source>
        <dbReference type="Proteomes" id="UP000565262"/>
    </source>
</evidence>
<dbReference type="EMBL" id="JACJFM010000002">
    <property type="protein sequence ID" value="MBB1485402.1"/>
    <property type="molecule type" value="Genomic_DNA"/>
</dbReference>
<feature type="domain" description="Cyclic nucleotide-binding" evidence="2">
    <location>
        <begin position="11"/>
        <end position="119"/>
    </location>
</feature>
<evidence type="ECO:0000259" key="2">
    <source>
        <dbReference type="PROSITE" id="PS50042"/>
    </source>
</evidence>
<dbReference type="GO" id="GO:0008773">
    <property type="term" value="F:[protein-PII] uridylyltransferase activity"/>
    <property type="evidence" value="ECO:0007669"/>
    <property type="project" value="InterPro"/>
</dbReference>
<dbReference type="InterPro" id="IPR000595">
    <property type="entry name" value="cNMP-bd_dom"/>
</dbReference>
<dbReference type="GO" id="GO:0015095">
    <property type="term" value="F:magnesium ion transmembrane transporter activity"/>
    <property type="evidence" value="ECO:0007669"/>
    <property type="project" value="InterPro"/>
</dbReference>
<dbReference type="InterPro" id="IPR018821">
    <property type="entry name" value="DUF294_put_nucleoTrafse_sb-bd"/>
</dbReference>
<dbReference type="CDD" id="cd05401">
    <property type="entry name" value="NT_GlnE_GlnD_like"/>
    <property type="match status" value="1"/>
</dbReference>